<feature type="region of interest" description="Disordered" evidence="1">
    <location>
        <begin position="63"/>
        <end position="84"/>
    </location>
</feature>
<evidence type="ECO:0000256" key="1">
    <source>
        <dbReference type="SAM" id="MobiDB-lite"/>
    </source>
</evidence>
<reference evidence="3 4" key="1">
    <citation type="journal article" date="2023" name="IMA Fungus">
        <title>Comparative genomic study of the Penicillium genus elucidates a diverse pangenome and 15 lateral gene transfer events.</title>
        <authorList>
            <person name="Petersen C."/>
            <person name="Sorensen T."/>
            <person name="Nielsen M.R."/>
            <person name="Sondergaard T.E."/>
            <person name="Sorensen J.L."/>
            <person name="Fitzpatrick D.A."/>
            <person name="Frisvad J.C."/>
            <person name="Nielsen K.L."/>
        </authorList>
    </citation>
    <scope>NUCLEOTIDE SEQUENCE [LARGE SCALE GENOMIC DNA]</scope>
    <source>
        <strain evidence="3 4">IBT 35679</strain>
    </source>
</reference>
<evidence type="ECO:0000313" key="4">
    <source>
        <dbReference type="Proteomes" id="UP001220324"/>
    </source>
</evidence>
<sequence>MAISSGAVPQGRPLKSRSIALMSVFGVIGGTYLLFRLMAPQRGTVLTTNEELEAFRGGCYDQTNVHGKTARAPRATAASPPAQK</sequence>
<comment type="caution">
    <text evidence="3">The sequence shown here is derived from an EMBL/GenBank/DDBJ whole genome shotgun (WGS) entry which is preliminary data.</text>
</comment>
<accession>A0AAD6D7E7</accession>
<keyword evidence="2" id="KW-0812">Transmembrane</keyword>
<keyword evidence="2" id="KW-0472">Membrane</keyword>
<evidence type="ECO:0000256" key="2">
    <source>
        <dbReference type="SAM" id="Phobius"/>
    </source>
</evidence>
<dbReference type="Proteomes" id="UP001220324">
    <property type="component" value="Unassembled WGS sequence"/>
</dbReference>
<organism evidence="3 4">
    <name type="scientific">Penicillium frequentans</name>
    <dbReference type="NCBI Taxonomy" id="3151616"/>
    <lineage>
        <taxon>Eukaryota</taxon>
        <taxon>Fungi</taxon>
        <taxon>Dikarya</taxon>
        <taxon>Ascomycota</taxon>
        <taxon>Pezizomycotina</taxon>
        <taxon>Eurotiomycetes</taxon>
        <taxon>Eurotiomycetidae</taxon>
        <taxon>Eurotiales</taxon>
        <taxon>Aspergillaceae</taxon>
        <taxon>Penicillium</taxon>
    </lineage>
</organism>
<name>A0AAD6D7E7_9EURO</name>
<gene>
    <name evidence="3" type="ORF">N7494_001233</name>
</gene>
<dbReference type="AlphaFoldDB" id="A0AAD6D7E7"/>
<keyword evidence="2" id="KW-1133">Transmembrane helix</keyword>
<feature type="compositionally biased region" description="Low complexity" evidence="1">
    <location>
        <begin position="70"/>
        <end position="84"/>
    </location>
</feature>
<dbReference type="EMBL" id="JAQIZZ010000001">
    <property type="protein sequence ID" value="KAJ5557318.1"/>
    <property type="molecule type" value="Genomic_DNA"/>
</dbReference>
<protein>
    <submittedName>
        <fullName evidence="3">Uncharacterized protein</fullName>
    </submittedName>
</protein>
<feature type="transmembrane region" description="Helical" evidence="2">
    <location>
        <begin position="18"/>
        <end position="35"/>
    </location>
</feature>
<evidence type="ECO:0000313" key="3">
    <source>
        <dbReference type="EMBL" id="KAJ5557318.1"/>
    </source>
</evidence>
<proteinExistence type="predicted"/>
<keyword evidence="4" id="KW-1185">Reference proteome</keyword>